<feature type="transmembrane region" description="Helical" evidence="1">
    <location>
        <begin position="157"/>
        <end position="176"/>
    </location>
</feature>
<feature type="transmembrane region" description="Helical" evidence="1">
    <location>
        <begin position="110"/>
        <end position="136"/>
    </location>
</feature>
<feature type="transmembrane region" description="Helical" evidence="1">
    <location>
        <begin position="191"/>
        <end position="212"/>
    </location>
</feature>
<comment type="caution">
    <text evidence="2">The sequence shown here is derived from an EMBL/GenBank/DDBJ whole genome shotgun (WGS) entry which is preliminary data.</text>
</comment>
<dbReference type="PANTHER" id="PTHR34300:SF2">
    <property type="entry name" value="QUEUOSINE PRECURSOR TRANSPORTER-RELATED"/>
    <property type="match status" value="1"/>
</dbReference>
<keyword evidence="1" id="KW-1003">Cell membrane</keyword>
<accession>A0A0F3QA81</accession>
<organism evidence="2 3">
    <name type="scientific">Rickettsia bellii str. RML An4</name>
    <dbReference type="NCBI Taxonomy" id="1359193"/>
    <lineage>
        <taxon>Bacteria</taxon>
        <taxon>Pseudomonadati</taxon>
        <taxon>Pseudomonadota</taxon>
        <taxon>Alphaproteobacteria</taxon>
        <taxon>Rickettsiales</taxon>
        <taxon>Rickettsiaceae</taxon>
        <taxon>Rickettsieae</taxon>
        <taxon>Rickettsia</taxon>
        <taxon>belli group</taxon>
    </lineage>
</organism>
<keyword evidence="1" id="KW-1133">Transmembrane helix</keyword>
<keyword evidence="1" id="KW-0997">Cell inner membrane</keyword>
<evidence type="ECO:0000313" key="2">
    <source>
        <dbReference type="EMBL" id="KJV89468.1"/>
    </source>
</evidence>
<dbReference type="EMBL" id="LAOI01000001">
    <property type="protein sequence ID" value="KJV89468.1"/>
    <property type="molecule type" value="Genomic_DNA"/>
</dbReference>
<dbReference type="PATRIC" id="fig|1359193.3.peg.429"/>
<dbReference type="RefSeq" id="WP_045798818.1">
    <property type="nucleotide sequence ID" value="NZ_LAOI01000001.1"/>
</dbReference>
<keyword evidence="1" id="KW-0812">Transmembrane</keyword>
<comment type="similarity">
    <text evidence="1">Belongs to the vitamin uptake transporter (VUT/ECF) (TC 2.A.88) family. Q precursor transporter subfamily.</text>
</comment>
<keyword evidence="1" id="KW-0813">Transport</keyword>
<comment type="function">
    <text evidence="1">Involved in the import of queuosine (Q) precursors, required for Q precursor salvage.</text>
</comment>
<keyword evidence="1" id="KW-0472">Membrane</keyword>
<evidence type="ECO:0000313" key="3">
    <source>
        <dbReference type="Proteomes" id="UP000033661"/>
    </source>
</evidence>
<dbReference type="Proteomes" id="UP000033661">
    <property type="component" value="Unassembled WGS sequence"/>
</dbReference>
<evidence type="ECO:0000256" key="1">
    <source>
        <dbReference type="HAMAP-Rule" id="MF_02088"/>
    </source>
</evidence>
<name>A0A0F3QA81_RICBE</name>
<dbReference type="InterPro" id="IPR003744">
    <property type="entry name" value="YhhQ"/>
</dbReference>
<feature type="transmembrane region" description="Helical" evidence="1">
    <location>
        <begin position="7"/>
        <end position="26"/>
    </location>
</feature>
<sequence length="221" mass="25810">MTNSEKIYIGLCIIFSTLIILGNLIYQKFVMLQIPFYKFELSAGAILYPLTFLITDIITELYGKEKANFCIRLAICMNVLVTIIIMFVSYLPATDWSKINDETFNKVFSYYSVAFLASIIACYIAQAIDVNLYLWIRKLTKGKYLWLRSNVSTCISLFIDTTIVISFMAMFSIFPVEQIWKLIINSYSWKLFFTICCTPLVYLSLFILKYFIKFDMSTWKK</sequence>
<reference evidence="2 3" key="1">
    <citation type="submission" date="2015-02" db="EMBL/GenBank/DDBJ databases">
        <title>Genome Sequencing of Rickettsiales.</title>
        <authorList>
            <person name="Daugherty S.C."/>
            <person name="Su Q."/>
            <person name="Abolude K."/>
            <person name="Beier-Sexton M."/>
            <person name="Carlyon J.A."/>
            <person name="Carter R."/>
            <person name="Day N.P."/>
            <person name="Dumler S.J."/>
            <person name="Dyachenko V."/>
            <person name="Godinez A."/>
            <person name="Kurtti T.J."/>
            <person name="Lichay M."/>
            <person name="Mullins K.E."/>
            <person name="Ott S."/>
            <person name="Pappas-Brown V."/>
            <person name="Paris D.H."/>
            <person name="Patel P."/>
            <person name="Richards A.L."/>
            <person name="Sadzewicz L."/>
            <person name="Sears K."/>
            <person name="Seidman D."/>
            <person name="Sengamalay N."/>
            <person name="Stenos J."/>
            <person name="Tallon L.J."/>
            <person name="Vincent G."/>
            <person name="Fraser C.M."/>
            <person name="Munderloh U."/>
            <person name="Dunning-Hotopp J.C."/>
        </authorList>
    </citation>
    <scope>NUCLEOTIDE SEQUENCE [LARGE SCALE GENOMIC DNA]</scope>
    <source>
        <strain evidence="2 3">RML An4</strain>
    </source>
</reference>
<dbReference type="Pfam" id="PF02592">
    <property type="entry name" value="Vut_1"/>
    <property type="match status" value="1"/>
</dbReference>
<feature type="transmembrane region" description="Helical" evidence="1">
    <location>
        <begin position="46"/>
        <end position="62"/>
    </location>
</feature>
<dbReference type="PANTHER" id="PTHR34300">
    <property type="entry name" value="QUEUOSINE PRECURSOR TRANSPORTER-RELATED"/>
    <property type="match status" value="1"/>
</dbReference>
<feature type="transmembrane region" description="Helical" evidence="1">
    <location>
        <begin position="69"/>
        <end position="90"/>
    </location>
</feature>
<gene>
    <name evidence="2" type="ORF">RBEAN4_0446</name>
</gene>
<dbReference type="AlphaFoldDB" id="A0A0F3QA81"/>
<protein>
    <recommendedName>
        <fullName evidence="1">Probable queuosine precursor transporter</fullName>
        <shortName evidence="1">Q precursor transporter</shortName>
    </recommendedName>
</protein>
<dbReference type="NCBIfam" id="TIGR00697">
    <property type="entry name" value="queuosine precursor transporter"/>
    <property type="match status" value="1"/>
</dbReference>
<dbReference type="GO" id="GO:0022857">
    <property type="term" value="F:transmembrane transporter activity"/>
    <property type="evidence" value="ECO:0007669"/>
    <property type="project" value="UniProtKB-UniRule"/>
</dbReference>
<proteinExistence type="inferred from homology"/>
<dbReference type="GO" id="GO:0005886">
    <property type="term" value="C:plasma membrane"/>
    <property type="evidence" value="ECO:0007669"/>
    <property type="project" value="UniProtKB-SubCell"/>
</dbReference>
<keyword evidence="3" id="KW-1185">Reference proteome</keyword>
<dbReference type="HAMAP" id="MF_02088">
    <property type="entry name" value="Q_prec_transport"/>
    <property type="match status" value="1"/>
</dbReference>
<comment type="subcellular location">
    <subcellularLocation>
        <location evidence="1">Cell inner membrane</location>
        <topology evidence="1">Multi-pass membrane protein</topology>
    </subcellularLocation>
</comment>